<reference evidence="1" key="1">
    <citation type="submission" date="2021-12" db="EMBL/GenBank/DDBJ databases">
        <authorList>
            <person name="King R."/>
        </authorList>
    </citation>
    <scope>NUCLEOTIDE SEQUENCE</scope>
</reference>
<evidence type="ECO:0000313" key="2">
    <source>
        <dbReference type="Proteomes" id="UP001154078"/>
    </source>
</evidence>
<evidence type="ECO:0000313" key="1">
    <source>
        <dbReference type="EMBL" id="CAH0560550.1"/>
    </source>
</evidence>
<proteinExistence type="predicted"/>
<accession>A0A9P0BEW1</accession>
<name>A0A9P0BEW1_BRAAE</name>
<dbReference type="EMBL" id="OV121138">
    <property type="protein sequence ID" value="CAH0560550.1"/>
    <property type="molecule type" value="Genomic_DNA"/>
</dbReference>
<keyword evidence="2" id="KW-1185">Reference proteome</keyword>
<gene>
    <name evidence="1" type="ORF">MELIAE_LOCUS10285</name>
</gene>
<sequence length="180" mass="20241">MIDFDVCTKTDDNDEFFEVECDKPGPLKVQRARKTFITPRLVAALDRCKISDRNSVHILVAVAEAHRVQDLVLNKSSIYRCRQRLRPERAAELKGKVLNLKESEPGILVHWEGKLLPALIGKERVFCLPVIVTCNGTEHLLGVPQLESRKGDEMASAVNQLLEEYQLSESVEALCCDTTP</sequence>
<dbReference type="AlphaFoldDB" id="A0A9P0BEW1"/>
<organism evidence="1 2">
    <name type="scientific">Brassicogethes aeneus</name>
    <name type="common">Rape pollen beetle</name>
    <name type="synonym">Meligethes aeneus</name>
    <dbReference type="NCBI Taxonomy" id="1431903"/>
    <lineage>
        <taxon>Eukaryota</taxon>
        <taxon>Metazoa</taxon>
        <taxon>Ecdysozoa</taxon>
        <taxon>Arthropoda</taxon>
        <taxon>Hexapoda</taxon>
        <taxon>Insecta</taxon>
        <taxon>Pterygota</taxon>
        <taxon>Neoptera</taxon>
        <taxon>Endopterygota</taxon>
        <taxon>Coleoptera</taxon>
        <taxon>Polyphaga</taxon>
        <taxon>Cucujiformia</taxon>
        <taxon>Nitidulidae</taxon>
        <taxon>Meligethinae</taxon>
        <taxon>Brassicogethes</taxon>
    </lineage>
</organism>
<dbReference type="Proteomes" id="UP001154078">
    <property type="component" value="Chromosome 7"/>
</dbReference>
<protein>
    <submittedName>
        <fullName evidence="1">Uncharacterized protein</fullName>
    </submittedName>
</protein>
<dbReference type="OrthoDB" id="6782026at2759"/>